<dbReference type="Gene3D" id="2.50.20.20">
    <property type="match status" value="1"/>
</dbReference>
<dbReference type="EMBL" id="JACHJT010000001">
    <property type="protein sequence ID" value="MBB4930134.1"/>
    <property type="molecule type" value="Genomic_DNA"/>
</dbReference>
<feature type="region of interest" description="Disordered" evidence="1">
    <location>
        <begin position="23"/>
        <end position="51"/>
    </location>
</feature>
<organism evidence="2 3">
    <name type="scientific">Lipingzhangella halophila</name>
    <dbReference type="NCBI Taxonomy" id="1783352"/>
    <lineage>
        <taxon>Bacteria</taxon>
        <taxon>Bacillati</taxon>
        <taxon>Actinomycetota</taxon>
        <taxon>Actinomycetes</taxon>
        <taxon>Streptosporangiales</taxon>
        <taxon>Nocardiopsidaceae</taxon>
        <taxon>Lipingzhangella</taxon>
    </lineage>
</organism>
<protein>
    <recommendedName>
        <fullName evidence="4">Lipoprotein</fullName>
    </recommendedName>
</protein>
<gene>
    <name evidence="2" type="ORF">F4561_000954</name>
</gene>
<evidence type="ECO:0000313" key="2">
    <source>
        <dbReference type="EMBL" id="MBB4930134.1"/>
    </source>
</evidence>
<dbReference type="RefSeq" id="WP_246437136.1">
    <property type="nucleotide sequence ID" value="NZ_JACHJT010000001.1"/>
</dbReference>
<keyword evidence="3" id="KW-1185">Reference proteome</keyword>
<dbReference type="PROSITE" id="PS51257">
    <property type="entry name" value="PROKAR_LIPOPROTEIN"/>
    <property type="match status" value="1"/>
</dbReference>
<evidence type="ECO:0000313" key="3">
    <source>
        <dbReference type="Proteomes" id="UP000523007"/>
    </source>
</evidence>
<comment type="caution">
    <text evidence="2">The sequence shown here is derived from an EMBL/GenBank/DDBJ whole genome shotgun (WGS) entry which is preliminary data.</text>
</comment>
<sequence length="295" mass="32052">MLRPLSYTSLGLAATLLLTACQDDEPAQEEASPSPIPASELETTSLPESPADLADLVGDRMREALSVEVGITVEPEEPEEEGDDAPIEDVSMTMLLTDPPSAQMTVVDHDEDRPSTAHIVVEEETMYVKLEEEPILEEKDWMRISQKEIDSAEDDIGPFAEIFQVMLTETNSSLDQASGDSSLDVVELGELDDGPETEETDDGEITRYTGTTSTHDLVDAGNEDFEQAVDAGLDEVGWEIAVTEKGLPSEYTVQLVTPGGEEAESTVHYSNWGAEVEISRPPKDNTGTLKESLGY</sequence>
<name>A0A7W7W1V2_9ACTN</name>
<dbReference type="Proteomes" id="UP000523007">
    <property type="component" value="Unassembled WGS sequence"/>
</dbReference>
<proteinExistence type="predicted"/>
<evidence type="ECO:0008006" key="4">
    <source>
        <dbReference type="Google" id="ProtNLM"/>
    </source>
</evidence>
<reference evidence="2 3" key="1">
    <citation type="submission" date="2020-08" db="EMBL/GenBank/DDBJ databases">
        <title>Sequencing the genomes of 1000 actinobacteria strains.</title>
        <authorList>
            <person name="Klenk H.-P."/>
        </authorList>
    </citation>
    <scope>NUCLEOTIDE SEQUENCE [LARGE SCALE GENOMIC DNA]</scope>
    <source>
        <strain evidence="2 3">DSM 102030</strain>
    </source>
</reference>
<accession>A0A7W7W1V2</accession>
<evidence type="ECO:0000256" key="1">
    <source>
        <dbReference type="SAM" id="MobiDB-lite"/>
    </source>
</evidence>
<dbReference type="AlphaFoldDB" id="A0A7W7W1V2"/>